<gene>
    <name evidence="1" type="ORF">GCM10010422_32250</name>
</gene>
<accession>A0ABP5YPU7</accession>
<dbReference type="EMBL" id="BAAATL010000013">
    <property type="protein sequence ID" value="GAA2484459.1"/>
    <property type="molecule type" value="Genomic_DNA"/>
</dbReference>
<organism evidence="1 2">
    <name type="scientific">Streptomyces graminearus</name>
    <dbReference type="NCBI Taxonomy" id="284030"/>
    <lineage>
        <taxon>Bacteria</taxon>
        <taxon>Bacillati</taxon>
        <taxon>Actinomycetota</taxon>
        <taxon>Actinomycetes</taxon>
        <taxon>Kitasatosporales</taxon>
        <taxon>Streptomycetaceae</taxon>
        <taxon>Streptomyces</taxon>
    </lineage>
</organism>
<reference evidence="2" key="1">
    <citation type="journal article" date="2019" name="Int. J. Syst. Evol. Microbiol.">
        <title>The Global Catalogue of Microorganisms (GCM) 10K type strain sequencing project: providing services to taxonomists for standard genome sequencing and annotation.</title>
        <authorList>
            <consortium name="The Broad Institute Genomics Platform"/>
            <consortium name="The Broad Institute Genome Sequencing Center for Infectious Disease"/>
            <person name="Wu L."/>
            <person name="Ma J."/>
        </authorList>
    </citation>
    <scope>NUCLEOTIDE SEQUENCE [LARGE SCALE GENOMIC DNA]</scope>
    <source>
        <strain evidence="2">JCM 6923</strain>
    </source>
</reference>
<evidence type="ECO:0000313" key="1">
    <source>
        <dbReference type="EMBL" id="GAA2484459.1"/>
    </source>
</evidence>
<comment type="caution">
    <text evidence="1">The sequence shown here is derived from an EMBL/GenBank/DDBJ whole genome shotgun (WGS) entry which is preliminary data.</text>
</comment>
<sequence>MRAESADVLRGLRMDVGQAPHAVRPVLLEADTDTDAGTGARIARVLIGTVTEPTTCVKAPLFSEPLIVEGVRPRTQYS</sequence>
<proteinExistence type="predicted"/>
<keyword evidence="2" id="KW-1185">Reference proteome</keyword>
<protein>
    <submittedName>
        <fullName evidence="1">Uncharacterized protein</fullName>
    </submittedName>
</protein>
<name>A0ABP5YPU7_9ACTN</name>
<dbReference type="Proteomes" id="UP001501721">
    <property type="component" value="Unassembled WGS sequence"/>
</dbReference>
<evidence type="ECO:0000313" key="2">
    <source>
        <dbReference type="Proteomes" id="UP001501721"/>
    </source>
</evidence>